<dbReference type="EMBL" id="PVWK01000057">
    <property type="protein sequence ID" value="PSB29882.1"/>
    <property type="molecule type" value="Genomic_DNA"/>
</dbReference>
<protein>
    <submittedName>
        <fullName evidence="1">Uncharacterized protein</fullName>
    </submittedName>
</protein>
<dbReference type="Proteomes" id="UP000239576">
    <property type="component" value="Unassembled WGS sequence"/>
</dbReference>
<evidence type="ECO:0000313" key="2">
    <source>
        <dbReference type="Proteomes" id="UP000239576"/>
    </source>
</evidence>
<reference evidence="1 2" key="2">
    <citation type="submission" date="2018-03" db="EMBL/GenBank/DDBJ databases">
        <title>The ancient ancestry and fast evolution of plastids.</title>
        <authorList>
            <person name="Moore K.R."/>
            <person name="Magnabosco C."/>
            <person name="Momper L."/>
            <person name="Gold D.A."/>
            <person name="Bosak T."/>
            <person name="Fournier G.P."/>
        </authorList>
    </citation>
    <scope>NUCLEOTIDE SEQUENCE [LARGE SCALE GENOMIC DNA]</scope>
    <source>
        <strain evidence="1 2">ULC18</strain>
    </source>
</reference>
<dbReference type="AlphaFoldDB" id="A0A2T1EAV1"/>
<comment type="caution">
    <text evidence="1">The sequence shown here is derived from an EMBL/GenBank/DDBJ whole genome shotgun (WGS) entry which is preliminary data.</text>
</comment>
<sequence length="73" mass="7823">MTDHNGDTDKLDILTEQIGHLTEAVTQLSITVNTGFTELKVLVQKQSETADKQADTIKSLADSVAALVAKLTP</sequence>
<keyword evidence="2" id="KW-1185">Reference proteome</keyword>
<gene>
    <name evidence="1" type="ORF">C7B82_10025</name>
</gene>
<evidence type="ECO:0000313" key="1">
    <source>
        <dbReference type="EMBL" id="PSB29882.1"/>
    </source>
</evidence>
<proteinExistence type="predicted"/>
<dbReference type="RefSeq" id="WP_106256163.1">
    <property type="nucleotide sequence ID" value="NZ_CAWNSW010000007.1"/>
</dbReference>
<accession>A0A2T1EAV1</accession>
<name>A0A2T1EAV1_9CYAN</name>
<reference evidence="2" key="1">
    <citation type="submission" date="2018-02" db="EMBL/GenBank/DDBJ databases">
        <authorList>
            <person name="Moore K."/>
            <person name="Momper L."/>
        </authorList>
    </citation>
    <scope>NUCLEOTIDE SEQUENCE [LARGE SCALE GENOMIC DNA]</scope>
    <source>
        <strain evidence="2">ULC18</strain>
    </source>
</reference>
<organism evidence="1 2">
    <name type="scientific">Stenomitos frigidus ULC18</name>
    <dbReference type="NCBI Taxonomy" id="2107698"/>
    <lineage>
        <taxon>Bacteria</taxon>
        <taxon>Bacillati</taxon>
        <taxon>Cyanobacteriota</taxon>
        <taxon>Cyanophyceae</taxon>
        <taxon>Leptolyngbyales</taxon>
        <taxon>Leptolyngbyaceae</taxon>
        <taxon>Stenomitos</taxon>
    </lineage>
</organism>